<accession>J3MVU8</accession>
<dbReference type="HOGENOM" id="CLU_1520155_0_0_1"/>
<dbReference type="EnsemblPlants" id="OB09G11260.1">
    <property type="protein sequence ID" value="OB09G11260.1"/>
    <property type="gene ID" value="OB09G11260"/>
</dbReference>
<dbReference type="PANTHER" id="PTHR35759">
    <property type="entry name" value="BNAA09G03860D PROTEIN"/>
    <property type="match status" value="1"/>
</dbReference>
<keyword evidence="2" id="KW-1185">Reference proteome</keyword>
<evidence type="ECO:0000313" key="2">
    <source>
        <dbReference type="Proteomes" id="UP000006038"/>
    </source>
</evidence>
<reference evidence="1" key="2">
    <citation type="submission" date="2013-04" db="UniProtKB">
        <authorList>
            <consortium name="EnsemblPlants"/>
        </authorList>
    </citation>
    <scope>IDENTIFICATION</scope>
</reference>
<protein>
    <submittedName>
        <fullName evidence="1">Uncharacterized protein</fullName>
    </submittedName>
</protein>
<sequence length="177" mass="20148">MESLMLKITAITHVGLGVVSQNALVQDLNLRMRSRSQFDPATDKMNAVDSGGYPASIHHALDPIMLPVLDIQEAKKNKCQLTRTPYGRRFANKREVLLKFMIRMDGNSTIYYMLNDYGICYEMEDIEKTLGFGKKELTDSHEFLVQLKIGARYRAPLMDKQQPNHCNSCEKGGFKTK</sequence>
<evidence type="ECO:0000313" key="1">
    <source>
        <dbReference type="EnsemblPlants" id="OB09G11260.1"/>
    </source>
</evidence>
<name>J3MVU8_ORYBR</name>
<dbReference type="AlphaFoldDB" id="J3MVU8"/>
<dbReference type="PANTHER" id="PTHR35759:SF1">
    <property type="entry name" value="OS07G0673000 PROTEIN"/>
    <property type="match status" value="1"/>
</dbReference>
<proteinExistence type="predicted"/>
<dbReference type="Gramene" id="OB09G11260.1">
    <property type="protein sequence ID" value="OB09G11260.1"/>
    <property type="gene ID" value="OB09G11260"/>
</dbReference>
<reference evidence="1" key="1">
    <citation type="journal article" date="2013" name="Nat. Commun.">
        <title>Whole-genome sequencing of Oryza brachyantha reveals mechanisms underlying Oryza genome evolution.</title>
        <authorList>
            <person name="Chen J."/>
            <person name="Huang Q."/>
            <person name="Gao D."/>
            <person name="Wang J."/>
            <person name="Lang Y."/>
            <person name="Liu T."/>
            <person name="Li B."/>
            <person name="Bai Z."/>
            <person name="Luis Goicoechea J."/>
            <person name="Liang C."/>
            <person name="Chen C."/>
            <person name="Zhang W."/>
            <person name="Sun S."/>
            <person name="Liao Y."/>
            <person name="Zhang X."/>
            <person name="Yang L."/>
            <person name="Song C."/>
            <person name="Wang M."/>
            <person name="Shi J."/>
            <person name="Liu G."/>
            <person name="Liu J."/>
            <person name="Zhou H."/>
            <person name="Zhou W."/>
            <person name="Yu Q."/>
            <person name="An N."/>
            <person name="Chen Y."/>
            <person name="Cai Q."/>
            <person name="Wang B."/>
            <person name="Liu B."/>
            <person name="Min J."/>
            <person name="Huang Y."/>
            <person name="Wu H."/>
            <person name="Li Z."/>
            <person name="Zhang Y."/>
            <person name="Yin Y."/>
            <person name="Song W."/>
            <person name="Jiang J."/>
            <person name="Jackson S.A."/>
            <person name="Wing R.A."/>
            <person name="Wang J."/>
            <person name="Chen M."/>
        </authorList>
    </citation>
    <scope>NUCLEOTIDE SEQUENCE [LARGE SCALE GENOMIC DNA]</scope>
    <source>
        <strain evidence="1">cv. IRGC 101232</strain>
    </source>
</reference>
<dbReference type="STRING" id="4533.J3MVU8"/>
<dbReference type="Proteomes" id="UP000006038">
    <property type="component" value="Chromosome 9"/>
</dbReference>
<organism evidence="1">
    <name type="scientific">Oryza brachyantha</name>
    <name type="common">malo sina</name>
    <dbReference type="NCBI Taxonomy" id="4533"/>
    <lineage>
        <taxon>Eukaryota</taxon>
        <taxon>Viridiplantae</taxon>
        <taxon>Streptophyta</taxon>
        <taxon>Embryophyta</taxon>
        <taxon>Tracheophyta</taxon>
        <taxon>Spermatophyta</taxon>
        <taxon>Magnoliopsida</taxon>
        <taxon>Liliopsida</taxon>
        <taxon>Poales</taxon>
        <taxon>Poaceae</taxon>
        <taxon>BOP clade</taxon>
        <taxon>Oryzoideae</taxon>
        <taxon>Oryzeae</taxon>
        <taxon>Oryzinae</taxon>
        <taxon>Oryza</taxon>
    </lineage>
</organism>